<dbReference type="OrthoDB" id="18982at2759"/>
<comment type="subcellular location">
    <subcellularLocation>
        <location evidence="1">Endoplasmic reticulum membrane</location>
        <topology evidence="1">Peripheral membrane protein</topology>
    </subcellularLocation>
    <subcellularLocation>
        <location evidence="2">Preautophagosomal structure membrane</location>
        <topology evidence="2">Peripheral membrane protein</topology>
    </subcellularLocation>
</comment>
<feature type="region of interest" description="Disordered" evidence="13">
    <location>
        <begin position="171"/>
        <end position="190"/>
    </location>
</feature>
<feature type="compositionally biased region" description="Low complexity" evidence="13">
    <location>
        <begin position="641"/>
        <end position="653"/>
    </location>
</feature>
<evidence type="ECO:0000256" key="4">
    <source>
        <dbReference type="ARBA" id="ARBA00018070"/>
    </source>
</evidence>
<organism evidence="14 15">
    <name type="scientific">Polytolypa hystricis (strain UAMH7299)</name>
    <dbReference type="NCBI Taxonomy" id="1447883"/>
    <lineage>
        <taxon>Eukaryota</taxon>
        <taxon>Fungi</taxon>
        <taxon>Dikarya</taxon>
        <taxon>Ascomycota</taxon>
        <taxon>Pezizomycotina</taxon>
        <taxon>Eurotiomycetes</taxon>
        <taxon>Eurotiomycetidae</taxon>
        <taxon>Onygenales</taxon>
        <taxon>Onygenales incertae sedis</taxon>
        <taxon>Polytolypa</taxon>
    </lineage>
</organism>
<keyword evidence="15" id="KW-1185">Reference proteome</keyword>
<dbReference type="GO" id="GO:0000045">
    <property type="term" value="P:autophagosome assembly"/>
    <property type="evidence" value="ECO:0007669"/>
    <property type="project" value="TreeGrafter"/>
</dbReference>
<evidence type="ECO:0000256" key="3">
    <source>
        <dbReference type="ARBA" id="ARBA00009714"/>
    </source>
</evidence>
<dbReference type="GO" id="GO:0005789">
    <property type="term" value="C:endoplasmic reticulum membrane"/>
    <property type="evidence" value="ECO:0007669"/>
    <property type="project" value="UniProtKB-SubCell"/>
</dbReference>
<dbReference type="Proteomes" id="UP000224634">
    <property type="component" value="Unassembled WGS sequence"/>
</dbReference>
<dbReference type="InterPro" id="IPR026849">
    <property type="entry name" value="ATG2"/>
</dbReference>
<dbReference type="GO" id="GO:0006869">
    <property type="term" value="P:lipid transport"/>
    <property type="evidence" value="ECO:0007669"/>
    <property type="project" value="UniProtKB-KW"/>
</dbReference>
<feature type="region of interest" description="Disordered" evidence="13">
    <location>
        <begin position="1716"/>
        <end position="1742"/>
    </location>
</feature>
<feature type="compositionally biased region" description="Basic and acidic residues" evidence="13">
    <location>
        <begin position="450"/>
        <end position="472"/>
    </location>
</feature>
<evidence type="ECO:0000313" key="14">
    <source>
        <dbReference type="EMBL" id="PGH12855.1"/>
    </source>
</evidence>
<proteinExistence type="inferred from homology"/>
<dbReference type="PANTHER" id="PTHR13190:SF1">
    <property type="entry name" value="AUTOPHAGY-RELATED 2, ISOFORM A"/>
    <property type="match status" value="1"/>
</dbReference>
<feature type="compositionally biased region" description="Low complexity" evidence="13">
    <location>
        <begin position="431"/>
        <end position="443"/>
    </location>
</feature>
<feature type="compositionally biased region" description="Basic and acidic residues" evidence="13">
    <location>
        <begin position="688"/>
        <end position="701"/>
    </location>
</feature>
<evidence type="ECO:0000256" key="2">
    <source>
        <dbReference type="ARBA" id="ARBA00004623"/>
    </source>
</evidence>
<dbReference type="PANTHER" id="PTHR13190">
    <property type="entry name" value="AUTOPHAGY-RELATED 2, ISOFORM A"/>
    <property type="match status" value="1"/>
</dbReference>
<evidence type="ECO:0000256" key="1">
    <source>
        <dbReference type="ARBA" id="ARBA00004406"/>
    </source>
</evidence>
<comment type="similarity">
    <text evidence="3">Belongs to the ATG2 family.</text>
</comment>
<evidence type="ECO:0000256" key="11">
    <source>
        <dbReference type="ARBA" id="ARBA00024615"/>
    </source>
</evidence>
<comment type="catalytic activity">
    <reaction evidence="10">
        <text>a 1,2-diacyl-sn-glycero-3-phospho-L-serine(in) = a 1,2-diacyl-sn-glycero-3-phospho-L-serine(out)</text>
        <dbReference type="Rhea" id="RHEA:38663"/>
        <dbReference type="ChEBI" id="CHEBI:57262"/>
    </reaction>
</comment>
<dbReference type="GO" id="GO:0061723">
    <property type="term" value="P:glycophagy"/>
    <property type="evidence" value="ECO:0007669"/>
    <property type="project" value="TreeGrafter"/>
</dbReference>
<keyword evidence="6" id="KW-0256">Endoplasmic reticulum</keyword>
<feature type="region of interest" description="Disordered" evidence="13">
    <location>
        <begin position="108"/>
        <end position="148"/>
    </location>
</feature>
<dbReference type="GO" id="GO:0034727">
    <property type="term" value="P:piecemeal microautophagy of the nucleus"/>
    <property type="evidence" value="ECO:0007669"/>
    <property type="project" value="TreeGrafter"/>
</dbReference>
<reference evidence="14 15" key="1">
    <citation type="submission" date="2017-10" db="EMBL/GenBank/DDBJ databases">
        <title>Comparative genomics in systemic dimorphic fungi from Ajellomycetaceae.</title>
        <authorList>
            <person name="Munoz J.F."/>
            <person name="Mcewen J.G."/>
            <person name="Clay O.K."/>
            <person name="Cuomo C.A."/>
        </authorList>
    </citation>
    <scope>NUCLEOTIDE SEQUENCE [LARGE SCALE GENOMIC DNA]</scope>
    <source>
        <strain evidence="14 15">UAMH7299</strain>
    </source>
</reference>
<comment type="catalytic activity">
    <reaction evidence="11">
        <text>a 1,2-diacyl-sn-glycero-3-phosphoethanolamine(in) = a 1,2-diacyl-sn-glycero-3-phosphoethanolamine(out)</text>
        <dbReference type="Rhea" id="RHEA:38895"/>
        <dbReference type="ChEBI" id="CHEBI:64612"/>
    </reaction>
</comment>
<name>A0A2B7XV84_POLH7</name>
<keyword evidence="7" id="KW-0072">Autophagy</keyword>
<dbReference type="EMBL" id="PDNA01000112">
    <property type="protein sequence ID" value="PGH12855.1"/>
    <property type="molecule type" value="Genomic_DNA"/>
</dbReference>
<evidence type="ECO:0000256" key="12">
    <source>
        <dbReference type="ARBA" id="ARBA00024631"/>
    </source>
</evidence>
<accession>A0A2B7XV84</accession>
<evidence type="ECO:0000313" key="15">
    <source>
        <dbReference type="Proteomes" id="UP000224634"/>
    </source>
</evidence>
<evidence type="ECO:0000256" key="8">
    <source>
        <dbReference type="ARBA" id="ARBA00023055"/>
    </source>
</evidence>
<feature type="region of interest" description="Disordered" evidence="13">
    <location>
        <begin position="552"/>
        <end position="653"/>
    </location>
</feature>
<evidence type="ECO:0000256" key="7">
    <source>
        <dbReference type="ARBA" id="ARBA00023006"/>
    </source>
</evidence>
<dbReference type="GO" id="GO:0000422">
    <property type="term" value="P:autophagy of mitochondrion"/>
    <property type="evidence" value="ECO:0007669"/>
    <property type="project" value="TreeGrafter"/>
</dbReference>
<keyword evidence="8" id="KW-0445">Lipid transport</keyword>
<sequence>MAAYFLPSFFQKRLLRYALSRLELVDTDALDLDSLGIKWGQRSTFELKDISLRLEKLSSLLRLPPTCSIENARVSLLRVTIPADIYNSGIIVEVDGVHTHLRFATVEPPVDGEDHSHLSKEDKANRPRSSHSDIHDPGGDYGNIIPSPTDLAQSFLESEPREEKAELEAAISSQSHHFQQPDVVSDDGEEELGLHDGVSLPSFIAGFLKGVVDRLQLKVTDTTLRIDMDIRQDEATRRSTDSALDPITGLFTVQDITVNGIASPTSDTPLVDTKLGKRQIIISQIHAMLVADPGVFAKYSLSSAANPPSAPESPSIQSKLSHTPIRIPSPSPTTSASSSSLAMSQSTILNPTIPFHDSHSRSMEQSIYSADGRFSDADEYDHDAYGHSIYESQYHEDMLDNPAYLEQVLNSHLDDDVHNSSPLAGVNENISGSWTSQAESSSSAGVPENVRPDHSSDKIELEGSHISDRPESSRSLISQDPTGDVQEDDRSTACPRSPSATPLEQRSSPGSDAAESISSDRTPNCELSESRLYTHEEAESMYMSAMSSTSYNAESVPHMPGGWGSPKSVASKNDRSSPVLDSSHRSSIAAVSVGQAEGDSDMSTPTLKPLDAPHPQGTELEGSSETLDGSRLSYHAERGAPDQQSDDVPSSSQEYYGVAKKILEIDSITIWLPSSDSETEEPINATAEAERPGEHSDHMKESLFSLSESRAYESSHRGSKSHHSARISFKGQASSTPLNRLGPASAPHYDDDISDPTSDKKGSSTAEVDIANVSITFDIACGWLVTKMVHDMVTTWDRHGRSDKSTSNQNSSTAMMPLSLSLSSCSIKLLDHLQNHPYHRAREACQPLDQAHLDIASVIIYATASGLGFQSSKLGDKSTLRFNVSKFVLGHGSHEILSFDESFAPHDYSKDKLSPPNPDISLLIQTYPETSVVELKTLTARLSLNIQQLDEALGWFGGLSTILELGSSIASISTVKEGKSSIPQRSRGVHFEPVPAPTSKAPSETSRLWKLNCRIGGFVADVIGEQCSLVLKTSTVKVIGRSEGIGLQISGANLSGPFVYGASSSDLTNIKVTNIRAEYLFSPKEGDIDRLLSLLTPSKDKYEEDNDIMLHTLVRQRKDGAVFRLNIGNVAANIPHLEPLALLADLGKEMTKLSTVAKYLPEDDRPGVLVLGLISELQANIHIGNEVGDISINTQGLEAAFVSMPSLMAARITNIGAFRNDSEELIGTALDVANDQQDNLPMVMAKFIPDEMEPTIRVKFYNTRVEYNVPSIMAFLGLSDQMTVEDVAANMATSVINVAEHHVTRTHLSARSSMGSEISKGSPPSRLAVAMRDCVVGLNPRKSPAKGLLVFTQAKFFGAINKEGPSEATLDIKKASILIIDDVQNIGLTDSGHRRRSNENRSSQVQTLRAMGYVSVCELSSAKAYVKVMQLDDFSDKSLDVEIRDELLVLETCADSTQTLLAILSGLVPPTPPSTALKYRTQVMPIEDLLASFSGNAFPTEPLVEPGTTLEHPSAEGSRHDDGISAEELEYVSDFFPAVSSGDPFEDPNIDSPGQSKGLLDSFYSHANASSSIAVLNFQDDHFARKSSVEGTAHRWDSGHNTYGLADDVRLQDSPLRVRVRDVHVIWNLFDGYDWQRTRDTISKAVKDVQSRAMEKRARAESSLSPGLEDDGESVIGDFLFNSIYIGIPANRDPRELAGDINRNIDDLVSETGSYATSTTTVTGTNARTNPSSGAKGKRLRLSRSKRHKMSFELKGVSADLVVFPPGSGETQSSLDIRVNDLEIFDHVPTSTWRKFATYMRDAGEREAGTSMVHLEILNVKPVADLAASELVVKATVLPLRLHVDQDALDFLSRFFEFKDDRAAVDTSPNELPFLQRVEVNAVQVRLDFKPKRIDYAGLRSGRTTEFMNIFILDGADMVLRHVIIYGVSGFEKLGNTLNDIWMPDIKRNQLPRVLAGLSPIKSIANVGGGFKDLVVVPMREYRKDGRIFRSIQMGALSFAKTTTNELVRFGAKLAIGTQAVLENAEGFFNTTDGRPPTADDRWDDETIEEEEKERISLYANQPVGVAQGIRSGFARLERDLLMARDAVVAVPGEVLDSRTPGEATRAMMKHAPTVILRPAIGASRAIGQTLLGAANTLDPQNRRRAEEKYKRH</sequence>
<comment type="caution">
    <text evidence="14">The sequence shown here is derived from an EMBL/GenBank/DDBJ whole genome shotgun (WGS) entry which is preliminary data.</text>
</comment>
<feature type="compositionally biased region" description="Polar residues" evidence="13">
    <location>
        <begin position="498"/>
        <end position="527"/>
    </location>
</feature>
<keyword evidence="5" id="KW-0813">Transport</keyword>
<gene>
    <name evidence="14" type="ORF">AJ80_06564</name>
</gene>
<feature type="compositionally biased region" description="Basic and acidic residues" evidence="13">
    <location>
        <begin position="112"/>
        <end position="138"/>
    </location>
</feature>
<dbReference type="STRING" id="1447883.A0A2B7XV84"/>
<dbReference type="GO" id="GO:0032266">
    <property type="term" value="F:phosphatidylinositol-3-phosphate binding"/>
    <property type="evidence" value="ECO:0007669"/>
    <property type="project" value="TreeGrafter"/>
</dbReference>
<evidence type="ECO:0000256" key="9">
    <source>
        <dbReference type="ARBA" id="ARBA00023136"/>
    </source>
</evidence>
<feature type="region of interest" description="Disordered" evidence="13">
    <location>
        <begin position="673"/>
        <end position="765"/>
    </location>
</feature>
<dbReference type="Pfam" id="PF13329">
    <property type="entry name" value="ATG2_CAD"/>
    <property type="match status" value="1"/>
</dbReference>
<dbReference type="GO" id="GO:0061709">
    <property type="term" value="P:reticulophagy"/>
    <property type="evidence" value="ECO:0007669"/>
    <property type="project" value="TreeGrafter"/>
</dbReference>
<feature type="region of interest" description="Disordered" evidence="13">
    <location>
        <begin position="419"/>
        <end position="530"/>
    </location>
</feature>
<protein>
    <recommendedName>
        <fullName evidence="4">Autophagy-related protein 2</fullName>
    </recommendedName>
</protein>
<keyword evidence="9" id="KW-0472">Membrane</keyword>
<evidence type="ECO:0000256" key="6">
    <source>
        <dbReference type="ARBA" id="ARBA00022824"/>
    </source>
</evidence>
<dbReference type="GO" id="GO:0061908">
    <property type="term" value="C:phagophore"/>
    <property type="evidence" value="ECO:0007669"/>
    <property type="project" value="TreeGrafter"/>
</dbReference>
<evidence type="ECO:0000256" key="13">
    <source>
        <dbReference type="SAM" id="MobiDB-lite"/>
    </source>
</evidence>
<comment type="catalytic activity">
    <reaction evidence="12">
        <text>a 1,2-diacyl-sn-glycero-3-phosphocholine(in) = a 1,2-diacyl-sn-glycero-3-phosphocholine(out)</text>
        <dbReference type="Rhea" id="RHEA:38571"/>
        <dbReference type="ChEBI" id="CHEBI:57643"/>
    </reaction>
</comment>
<evidence type="ECO:0000256" key="5">
    <source>
        <dbReference type="ARBA" id="ARBA00022448"/>
    </source>
</evidence>
<feature type="region of interest" description="Disordered" evidence="13">
    <location>
        <begin position="302"/>
        <end position="343"/>
    </location>
</feature>
<feature type="compositionally biased region" description="Low complexity" evidence="13">
    <location>
        <begin position="1716"/>
        <end position="1730"/>
    </location>
</feature>
<evidence type="ECO:0000256" key="10">
    <source>
        <dbReference type="ARBA" id="ARBA00024479"/>
    </source>
</evidence>
<dbReference type="GO" id="GO:0034045">
    <property type="term" value="C:phagophore assembly site membrane"/>
    <property type="evidence" value="ECO:0007669"/>
    <property type="project" value="UniProtKB-SubCell"/>
</dbReference>
<dbReference type="GO" id="GO:0043495">
    <property type="term" value="F:protein-membrane adaptor activity"/>
    <property type="evidence" value="ECO:0007669"/>
    <property type="project" value="TreeGrafter"/>
</dbReference>